<dbReference type="InterPro" id="IPR013784">
    <property type="entry name" value="Carb-bd-like_fold"/>
</dbReference>
<dbReference type="SUPFAM" id="SSF49452">
    <property type="entry name" value="Starch-binding domain-like"/>
    <property type="match status" value="1"/>
</dbReference>
<feature type="non-terminal residue" evidence="2">
    <location>
        <position position="165"/>
    </location>
</feature>
<dbReference type="Gene3D" id="2.60.40.1120">
    <property type="entry name" value="Carboxypeptidase-like, regulatory domain"/>
    <property type="match status" value="1"/>
</dbReference>
<evidence type="ECO:0000313" key="2">
    <source>
        <dbReference type="EMBL" id="MDQ9130419.1"/>
    </source>
</evidence>
<dbReference type="Pfam" id="PF08400">
    <property type="entry name" value="phage_tail_N"/>
    <property type="match status" value="1"/>
</dbReference>
<comment type="caution">
    <text evidence="2">The sequence shown here is derived from an EMBL/GenBank/DDBJ whole genome shotgun (WGS) entry which is preliminary data.</text>
</comment>
<dbReference type="GO" id="GO:0030246">
    <property type="term" value="F:carbohydrate binding"/>
    <property type="evidence" value="ECO:0007669"/>
    <property type="project" value="InterPro"/>
</dbReference>
<proteinExistence type="predicted"/>
<name>A0AAJ2DCP7_SERFO</name>
<evidence type="ECO:0000259" key="1">
    <source>
        <dbReference type="Pfam" id="PF08400"/>
    </source>
</evidence>
<feature type="domain" description="Lambda-like tail fibre protein N-terminal" evidence="1">
    <location>
        <begin position="3"/>
        <end position="127"/>
    </location>
</feature>
<dbReference type="Proteomes" id="UP001224622">
    <property type="component" value="Unassembled WGS sequence"/>
</dbReference>
<evidence type="ECO:0000313" key="3">
    <source>
        <dbReference type="Proteomes" id="UP001224622"/>
    </source>
</evidence>
<dbReference type="AlphaFoldDB" id="A0AAJ2DCP7"/>
<protein>
    <submittedName>
        <fullName evidence="2">Prophage tail fiber N-terminal domain-containing protein</fullName>
    </submittedName>
</protein>
<organism evidence="2 3">
    <name type="scientific">Serratia fonticola</name>
    <dbReference type="NCBI Taxonomy" id="47917"/>
    <lineage>
        <taxon>Bacteria</taxon>
        <taxon>Pseudomonadati</taxon>
        <taxon>Pseudomonadota</taxon>
        <taxon>Gammaproteobacteria</taxon>
        <taxon>Enterobacterales</taxon>
        <taxon>Yersiniaceae</taxon>
        <taxon>Serratia</taxon>
    </lineage>
</organism>
<accession>A0AAJ2DCP7</accession>
<sequence>MAVISGVLKGPMGDARVGVVIELRAVRTSATVVIQARSQSVTDATGRYTLSVEPGQYDVMITAAGRQPERVGGIQVMVNSSTGTLNDFLTIPGETDLNPAIVATVDQMRAEAAASAAAAKVSENNAAATLTNSVKRGEFGIGGAALPYSGSIDDVTIATGMYLAL</sequence>
<gene>
    <name evidence="2" type="ORF">RDT67_28890</name>
</gene>
<reference evidence="2" key="1">
    <citation type="submission" date="2023-08" db="EMBL/GenBank/DDBJ databases">
        <title>The Comparative Genomic Analysis of Yersiniaceae from Polar Regions.</title>
        <authorList>
            <person name="Goncharov A."/>
            <person name="Aslanov B."/>
            <person name="Kolodzhieva V."/>
            <person name="Azarov D."/>
            <person name="Mochov A."/>
            <person name="Lebedeva E."/>
        </authorList>
    </citation>
    <scope>NUCLEOTIDE SEQUENCE</scope>
    <source>
        <strain evidence="2">Vf</strain>
    </source>
</reference>
<dbReference type="InterPro" id="IPR013609">
    <property type="entry name" value="Stf-like_N"/>
</dbReference>
<dbReference type="EMBL" id="JAVIGA010000069">
    <property type="protein sequence ID" value="MDQ9130419.1"/>
    <property type="molecule type" value="Genomic_DNA"/>
</dbReference>
<dbReference type="RefSeq" id="WP_309048739.1">
    <property type="nucleotide sequence ID" value="NZ_JAVIGA010000069.1"/>
</dbReference>